<dbReference type="Proteomes" id="UP001500034">
    <property type="component" value="Unassembled WGS sequence"/>
</dbReference>
<protein>
    <recommendedName>
        <fullName evidence="3">Carrier domain-containing protein</fullName>
    </recommendedName>
</protein>
<dbReference type="NCBIfam" id="TIGR01733">
    <property type="entry name" value="AA-adenyl-dom"/>
    <property type="match status" value="1"/>
</dbReference>
<dbReference type="Gene3D" id="3.30.300.30">
    <property type="match status" value="1"/>
</dbReference>
<dbReference type="InterPro" id="IPR012338">
    <property type="entry name" value="Beta-lactam/transpept-like"/>
</dbReference>
<dbReference type="PANTHER" id="PTHR45527">
    <property type="entry name" value="NONRIBOSOMAL PEPTIDE SYNTHETASE"/>
    <property type="match status" value="1"/>
</dbReference>
<keyword evidence="1" id="KW-0596">Phosphopantetheine</keyword>
<keyword evidence="2" id="KW-0597">Phosphoprotein</keyword>
<dbReference type="SUPFAM" id="SSF56601">
    <property type="entry name" value="beta-lactamase/transpeptidase-like"/>
    <property type="match status" value="1"/>
</dbReference>
<dbReference type="SUPFAM" id="SSF56801">
    <property type="entry name" value="Acetyl-CoA synthetase-like"/>
    <property type="match status" value="1"/>
</dbReference>
<accession>A0ABP7R5Q0</accession>
<name>A0ABP7R5Q0_9ACTN</name>
<dbReference type="EMBL" id="BAABCQ010000097">
    <property type="protein sequence ID" value="GAA3992763.1"/>
    <property type="molecule type" value="Genomic_DNA"/>
</dbReference>
<organism evidence="4 5">
    <name type="scientific">Streptomyces marokkonensis</name>
    <dbReference type="NCBI Taxonomy" id="324855"/>
    <lineage>
        <taxon>Bacteria</taxon>
        <taxon>Bacillati</taxon>
        <taxon>Actinomycetota</taxon>
        <taxon>Actinomycetes</taxon>
        <taxon>Kitasatosporales</taxon>
        <taxon>Streptomycetaceae</taxon>
        <taxon>Streptomyces</taxon>
    </lineage>
</organism>
<dbReference type="PROSITE" id="PS00455">
    <property type="entry name" value="AMP_BINDING"/>
    <property type="match status" value="1"/>
</dbReference>
<evidence type="ECO:0000256" key="1">
    <source>
        <dbReference type="ARBA" id="ARBA00022450"/>
    </source>
</evidence>
<comment type="caution">
    <text evidence="4">The sequence shown here is derived from an EMBL/GenBank/DDBJ whole genome shotgun (WGS) entry which is preliminary data.</text>
</comment>
<dbReference type="InterPro" id="IPR010071">
    <property type="entry name" value="AA_adenyl_dom"/>
</dbReference>
<dbReference type="PROSITE" id="PS00012">
    <property type="entry name" value="PHOSPHOPANTETHEINE"/>
    <property type="match status" value="1"/>
</dbReference>
<dbReference type="InterPro" id="IPR006162">
    <property type="entry name" value="Ppantetheine_attach_site"/>
</dbReference>
<evidence type="ECO:0000313" key="5">
    <source>
        <dbReference type="Proteomes" id="UP001500034"/>
    </source>
</evidence>
<dbReference type="SUPFAM" id="SSF47336">
    <property type="entry name" value="ACP-like"/>
    <property type="match status" value="1"/>
</dbReference>
<dbReference type="SUPFAM" id="SSF52777">
    <property type="entry name" value="CoA-dependent acyltransferases"/>
    <property type="match status" value="1"/>
</dbReference>
<gene>
    <name evidence="4" type="ORF">GCM10022384_45540</name>
</gene>
<dbReference type="Pfam" id="PF00550">
    <property type="entry name" value="PP-binding"/>
    <property type="match status" value="1"/>
</dbReference>
<dbReference type="Gene3D" id="3.40.710.10">
    <property type="entry name" value="DD-peptidase/beta-lactamase superfamily"/>
    <property type="match status" value="1"/>
</dbReference>
<dbReference type="Gene3D" id="3.30.559.30">
    <property type="entry name" value="Nonribosomal peptide synthetase, condensation domain"/>
    <property type="match status" value="1"/>
</dbReference>
<dbReference type="Gene3D" id="1.10.1200.10">
    <property type="entry name" value="ACP-like"/>
    <property type="match status" value="1"/>
</dbReference>
<reference evidence="5" key="1">
    <citation type="journal article" date="2019" name="Int. J. Syst. Evol. Microbiol.">
        <title>The Global Catalogue of Microorganisms (GCM) 10K type strain sequencing project: providing services to taxonomists for standard genome sequencing and annotation.</title>
        <authorList>
            <consortium name="The Broad Institute Genomics Platform"/>
            <consortium name="The Broad Institute Genome Sequencing Center for Infectious Disease"/>
            <person name="Wu L."/>
            <person name="Ma J."/>
        </authorList>
    </citation>
    <scope>NUCLEOTIDE SEQUENCE [LARGE SCALE GENOMIC DNA]</scope>
    <source>
        <strain evidence="5">JCM 17027</strain>
    </source>
</reference>
<keyword evidence="5" id="KW-1185">Reference proteome</keyword>
<dbReference type="InterPro" id="IPR000873">
    <property type="entry name" value="AMP-dep_synth/lig_dom"/>
</dbReference>
<dbReference type="Pfam" id="PF00144">
    <property type="entry name" value="Beta-lactamase"/>
    <property type="match status" value="1"/>
</dbReference>
<dbReference type="RefSeq" id="WP_345594945.1">
    <property type="nucleotide sequence ID" value="NZ_BAABCQ010000097.1"/>
</dbReference>
<sequence length="1279" mass="137621">MGELLTSFGIRDTAVGDTGTASPRGEFSWTADGFQAVDAFDDARGLRATDLFNTAFALLIHRYSGQDDIVLAWADGRTGTHALPPVEIRSRISEDVSFAVLAAALSAQCEGAGADSTPAEPRPADGLRAGCLSREPEAELPAYIHEFGLLLDVVHTPDTVRFTLHYDGGLFTDDFIRRLAANYRTLLLNACERPAAHVGDLALLSDEETRYLLADVNATSRPFPHSRTLHAHVEAQAARTPDAPAVEWRGAVLTYRELDDTANRIARALRSHGITGGARVGVSVARTHRTVCLLLAVHKLGCSYVPLDPAYPADRLSGIAATADMAAVVFDGDGDADVDWLGAIDAVPLPWRELWEKAASEDSAPLDIAVDSGATTHLIYTSGSTGLPKGVVISHRNVVALLAWAWDTYRPDEVSRTLFATSLNFDLSVFELWCPLTMGGCVVVVDNVLALTEGEEGGQLRPSLVNTVPSALSVLLQRSAVPDTTKVLNVAGEPLPKELVNAAFASTGAERLYNLYGPSEDTTYSTWKCFTGPTADTPTIGVPIHNTVAYLLDAHGRLVPRGVAGELHLGGDGLSSGYTNDPERTAAAFVPAPAHLPAGTLYRTGDLARWTEAGELYFMGRKDNQVKVRGFRIELGEIEAVLRETVGLRDVAALAVDRGDDTLLVCYVGLDGADIPRTRMSEHLRRKLPHYMQPAKIITEERLPQLPNGKVDRKALAARTVDWGVGVGAVEGAGFTSDDPDEATVAGVWSDLLGLARLSSDLDFFSVGGHSLLATLLAARLSDASGTPVRVAEIYGNRTLADQAGLIRRKRAGAADTADPTAEAGPEARLRAVAETLRESARGHGVPGAGAAVYLDGTLELTYYGVDDAEEGRARTAESRQRVTCVTKAVLAFVSLQLVDRGLVSLDEPLDRHLPQAFRRSDGRTVQVTLRQLLSHTSGIDDSYEVWHDTGFPDLDSYLATFGEYGQIFEPGEVFAYSACGTTIVAGLIEKLLGIPWRRAVNELLLRPLGIMEIPETLAEGGHYGGTVAAGYLWDTSAQDFVRHAPEQQTVADDAAGSFSVCLTLAELAKIALLALNDGVAEGGRRLLSAELAEQMRTPQTDVPGHHFMHAWGLGWLMFGPTAFGFNSNGSGHHNFIQIFPEQRSFLLLLANAYPVFGLYEDVLRSLTGEGLIRRGEPLGIALDDCVGLYGSDGYRLNVLRGAEHLRYEYAERRPDGTWEPLDEGDLVPSGAGGFSSMSEKNILKGSISFISAPGTGSDTPEFVRIGQRFVRRRSLNHE</sequence>
<evidence type="ECO:0000259" key="3">
    <source>
        <dbReference type="PROSITE" id="PS50075"/>
    </source>
</evidence>
<feature type="domain" description="Carrier" evidence="3">
    <location>
        <begin position="736"/>
        <end position="811"/>
    </location>
</feature>
<dbReference type="InterPro" id="IPR042099">
    <property type="entry name" value="ANL_N_sf"/>
</dbReference>
<dbReference type="InterPro" id="IPR045851">
    <property type="entry name" value="AMP-bd_C_sf"/>
</dbReference>
<dbReference type="InterPro" id="IPR020845">
    <property type="entry name" value="AMP-binding_CS"/>
</dbReference>
<evidence type="ECO:0000256" key="2">
    <source>
        <dbReference type="ARBA" id="ARBA00022553"/>
    </source>
</evidence>
<dbReference type="Pfam" id="PF00501">
    <property type="entry name" value="AMP-binding"/>
    <property type="match status" value="1"/>
</dbReference>
<dbReference type="PROSITE" id="PS50075">
    <property type="entry name" value="CARRIER"/>
    <property type="match status" value="1"/>
</dbReference>
<proteinExistence type="predicted"/>
<dbReference type="InterPro" id="IPR001466">
    <property type="entry name" value="Beta-lactam-related"/>
</dbReference>
<dbReference type="InterPro" id="IPR009081">
    <property type="entry name" value="PP-bd_ACP"/>
</dbReference>
<evidence type="ECO:0000313" key="4">
    <source>
        <dbReference type="EMBL" id="GAA3992763.1"/>
    </source>
</evidence>
<dbReference type="PANTHER" id="PTHR45527:SF1">
    <property type="entry name" value="FATTY ACID SYNTHASE"/>
    <property type="match status" value="1"/>
</dbReference>
<dbReference type="Gene3D" id="3.40.50.12780">
    <property type="entry name" value="N-terminal domain of ligase-like"/>
    <property type="match status" value="1"/>
</dbReference>
<dbReference type="InterPro" id="IPR036736">
    <property type="entry name" value="ACP-like_sf"/>
</dbReference>